<dbReference type="PANTHER" id="PTHR31469">
    <property type="entry name" value="OS07G0633600 PROTEIN"/>
    <property type="match status" value="1"/>
</dbReference>
<dbReference type="STRING" id="3750.A0A498IBU3"/>
<evidence type="ECO:0000313" key="2">
    <source>
        <dbReference type="EMBL" id="RXH80936.1"/>
    </source>
</evidence>
<name>A0A498IBU3_MALDO</name>
<dbReference type="Proteomes" id="UP000290289">
    <property type="component" value="Chromosome 12"/>
</dbReference>
<dbReference type="AlphaFoldDB" id="A0A498IBU3"/>
<accession>A0A498IBU3</accession>
<keyword evidence="1" id="KW-0472">Membrane</keyword>
<reference evidence="2 3" key="1">
    <citation type="submission" date="2018-10" db="EMBL/GenBank/DDBJ databases">
        <title>A high-quality apple genome assembly.</title>
        <authorList>
            <person name="Hu J."/>
        </authorList>
    </citation>
    <scope>NUCLEOTIDE SEQUENCE [LARGE SCALE GENOMIC DNA]</scope>
    <source>
        <strain evidence="3">cv. HFTH1</strain>
        <tissue evidence="2">Young leaf</tissue>
    </source>
</reference>
<proteinExistence type="predicted"/>
<organism evidence="2 3">
    <name type="scientific">Malus domestica</name>
    <name type="common">Apple</name>
    <name type="synonym">Pyrus malus</name>
    <dbReference type="NCBI Taxonomy" id="3750"/>
    <lineage>
        <taxon>Eukaryota</taxon>
        <taxon>Viridiplantae</taxon>
        <taxon>Streptophyta</taxon>
        <taxon>Embryophyta</taxon>
        <taxon>Tracheophyta</taxon>
        <taxon>Spermatophyta</taxon>
        <taxon>Magnoliopsida</taxon>
        <taxon>eudicotyledons</taxon>
        <taxon>Gunneridae</taxon>
        <taxon>Pentapetalae</taxon>
        <taxon>rosids</taxon>
        <taxon>fabids</taxon>
        <taxon>Rosales</taxon>
        <taxon>Rosaceae</taxon>
        <taxon>Amygdaloideae</taxon>
        <taxon>Maleae</taxon>
        <taxon>Malus</taxon>
    </lineage>
</organism>
<evidence type="ECO:0000256" key="1">
    <source>
        <dbReference type="SAM" id="Phobius"/>
    </source>
</evidence>
<feature type="transmembrane region" description="Helical" evidence="1">
    <location>
        <begin position="17"/>
        <end position="44"/>
    </location>
</feature>
<keyword evidence="1" id="KW-1133">Transmembrane helix</keyword>
<gene>
    <name evidence="2" type="ORF">DVH24_004850</name>
</gene>
<protein>
    <submittedName>
        <fullName evidence="2">Uncharacterized protein</fullName>
    </submittedName>
</protein>
<comment type="caution">
    <text evidence="2">The sequence shown here is derived from an EMBL/GenBank/DDBJ whole genome shotgun (WGS) entry which is preliminary data.</text>
</comment>
<dbReference type="EMBL" id="RDQH01000338">
    <property type="protein sequence ID" value="RXH80936.1"/>
    <property type="molecule type" value="Genomic_DNA"/>
</dbReference>
<dbReference type="Gene3D" id="3.40.50.11350">
    <property type="match status" value="1"/>
</dbReference>
<evidence type="ECO:0000313" key="3">
    <source>
        <dbReference type="Proteomes" id="UP000290289"/>
    </source>
</evidence>
<sequence length="402" mass="45950">MAFPRTQKSKPGPSSPIIFLAICIAAIALLFLFSSLISTSGFYISSPKILESMPKDKYKSQNHQSGHEKYLYWGDRIDCPGKHCESCAGLGHQESSLRCALEEAMFLQRTFVMPSRMCLNPMHNKKAILHHSNDGISEERWAANSCSMDSLYDMDLISGTVPVILDNSKKWYQVVETSMKLEARGAAHVEGVNRVDLKENSRFSNLLIINRTASPLSWFMECKDRKNSSAIILPHSFLPSMVAKKLRNAADEIKELLGDYDAIHVRRGDIIKTRKDRFGVNRTLHPHVDRDTHPEFILRRIQKWVPSGRTLYIASNERTPGFFSLLSVRYKLAYSSNYSHILEPVIENNYQLFMIERLIMTGAKTFINTFKEDDTDLSLTDDRKKNTKVWQIPVYTMDEEGT</sequence>
<keyword evidence="1" id="KW-0812">Transmembrane</keyword>
<dbReference type="FunFam" id="3.40.50.11350:FF:000006">
    <property type="entry name" value="Calcium ion binding"/>
    <property type="match status" value="1"/>
</dbReference>
<keyword evidence="3" id="KW-1185">Reference proteome</keyword>
<dbReference type="PANTHER" id="PTHR31469:SF8">
    <property type="entry name" value="OS07G0641000 PROTEIN"/>
    <property type="match status" value="1"/>
</dbReference>
<dbReference type="GO" id="GO:0005794">
    <property type="term" value="C:Golgi apparatus"/>
    <property type="evidence" value="ECO:0007669"/>
    <property type="project" value="TreeGrafter"/>
</dbReference>